<dbReference type="Gene3D" id="3.30.160.60">
    <property type="entry name" value="Classic Zinc Finger"/>
    <property type="match status" value="38"/>
</dbReference>
<feature type="domain" description="C2H2-type" evidence="9">
    <location>
        <begin position="164"/>
        <end position="192"/>
    </location>
</feature>
<feature type="domain" description="C2H2-type" evidence="9">
    <location>
        <begin position="2626"/>
        <end position="2653"/>
    </location>
</feature>
<feature type="domain" description="C2H2-type" evidence="9">
    <location>
        <begin position="307"/>
        <end position="334"/>
    </location>
</feature>
<evidence type="ECO:0000259" key="9">
    <source>
        <dbReference type="PROSITE" id="PS50157"/>
    </source>
</evidence>
<feature type="domain" description="C2H2-type" evidence="9">
    <location>
        <begin position="1523"/>
        <end position="1550"/>
    </location>
</feature>
<feature type="domain" description="C2H2-type" evidence="9">
    <location>
        <begin position="3093"/>
        <end position="3121"/>
    </location>
</feature>
<feature type="region of interest" description="Disordered" evidence="8">
    <location>
        <begin position="68"/>
        <end position="99"/>
    </location>
</feature>
<comment type="caution">
    <text evidence="10">The sequence shown here is derived from an EMBL/GenBank/DDBJ whole genome shotgun (WGS) entry which is preliminary data.</text>
</comment>
<feature type="domain" description="C2H2-type" evidence="9">
    <location>
        <begin position="2871"/>
        <end position="2898"/>
    </location>
</feature>
<feature type="domain" description="C2H2-type" evidence="9">
    <location>
        <begin position="870"/>
        <end position="897"/>
    </location>
</feature>
<feature type="domain" description="C2H2-type" evidence="9">
    <location>
        <begin position="1942"/>
        <end position="1970"/>
    </location>
</feature>
<dbReference type="InterPro" id="IPR013087">
    <property type="entry name" value="Znf_C2H2_type"/>
</dbReference>
<dbReference type="GO" id="GO:0001228">
    <property type="term" value="F:DNA-binding transcription activator activity, RNA polymerase II-specific"/>
    <property type="evidence" value="ECO:0007669"/>
    <property type="project" value="TreeGrafter"/>
</dbReference>
<dbReference type="PANTHER" id="PTHR24376:SF235">
    <property type="entry name" value="C2H2-TYPE DOMAIN-CONTAINING PROTEIN"/>
    <property type="match status" value="1"/>
</dbReference>
<feature type="domain" description="C2H2-type" evidence="9">
    <location>
        <begin position="3150"/>
        <end position="3178"/>
    </location>
</feature>
<feature type="domain" description="C2H2-type" evidence="9">
    <location>
        <begin position="1985"/>
        <end position="2013"/>
    </location>
</feature>
<keyword evidence="6" id="KW-0539">Nucleus</keyword>
<feature type="domain" description="C2H2-type" evidence="9">
    <location>
        <begin position="109"/>
        <end position="132"/>
    </location>
</feature>
<dbReference type="GO" id="GO:0005634">
    <property type="term" value="C:nucleus"/>
    <property type="evidence" value="ECO:0007669"/>
    <property type="project" value="UniProtKB-SubCell"/>
</dbReference>
<feature type="domain" description="C2H2-type" evidence="9">
    <location>
        <begin position="2042"/>
        <end position="2070"/>
    </location>
</feature>
<keyword evidence="2" id="KW-0479">Metal-binding</keyword>
<feature type="domain" description="C2H2-type" evidence="9">
    <location>
        <begin position="1152"/>
        <end position="1179"/>
    </location>
</feature>
<gene>
    <name evidence="10" type="ORF">DMN91_004889</name>
</gene>
<feature type="region of interest" description="Disordered" evidence="8">
    <location>
        <begin position="1072"/>
        <end position="1100"/>
    </location>
</feature>
<dbReference type="SMART" id="SM00355">
    <property type="entry name" value="ZnF_C2H2"/>
    <property type="match status" value="73"/>
</dbReference>
<evidence type="ECO:0000256" key="6">
    <source>
        <dbReference type="ARBA" id="ARBA00023242"/>
    </source>
</evidence>
<feature type="domain" description="C2H2-type" evidence="9">
    <location>
        <begin position="3449"/>
        <end position="3476"/>
    </location>
</feature>
<feature type="domain" description="C2H2-type" evidence="9">
    <location>
        <begin position="2014"/>
        <end position="2041"/>
    </location>
</feature>
<feature type="domain" description="C2H2-type" evidence="9">
    <location>
        <begin position="928"/>
        <end position="955"/>
    </location>
</feature>
<keyword evidence="5" id="KW-0862">Zinc</keyword>
<dbReference type="Pfam" id="PF00096">
    <property type="entry name" value="zf-C2H2"/>
    <property type="match status" value="13"/>
</dbReference>
<dbReference type="SUPFAM" id="SSF57667">
    <property type="entry name" value="beta-beta-alpha zinc fingers"/>
    <property type="match status" value="26"/>
</dbReference>
<evidence type="ECO:0000256" key="5">
    <source>
        <dbReference type="ARBA" id="ARBA00022833"/>
    </source>
</evidence>
<organism evidence="10">
    <name type="scientific">Ooceraea biroi</name>
    <name type="common">Clonal raider ant</name>
    <name type="synonym">Cerapachys biroi</name>
    <dbReference type="NCBI Taxonomy" id="2015173"/>
    <lineage>
        <taxon>Eukaryota</taxon>
        <taxon>Metazoa</taxon>
        <taxon>Ecdysozoa</taxon>
        <taxon>Arthropoda</taxon>
        <taxon>Hexapoda</taxon>
        <taxon>Insecta</taxon>
        <taxon>Pterygota</taxon>
        <taxon>Neoptera</taxon>
        <taxon>Endopterygota</taxon>
        <taxon>Hymenoptera</taxon>
        <taxon>Apocrita</taxon>
        <taxon>Aculeata</taxon>
        <taxon>Formicoidea</taxon>
        <taxon>Formicidae</taxon>
        <taxon>Dorylinae</taxon>
        <taxon>Ooceraea</taxon>
    </lineage>
</organism>
<feature type="domain" description="C2H2-type" evidence="9">
    <location>
        <begin position="2961"/>
        <end position="2988"/>
    </location>
</feature>
<accession>A0A3L8DQF4</accession>
<evidence type="ECO:0000256" key="8">
    <source>
        <dbReference type="SAM" id="MobiDB-lite"/>
    </source>
</evidence>
<dbReference type="FunFam" id="3.30.160.60:FF:000100">
    <property type="entry name" value="Zinc finger 45-like"/>
    <property type="match status" value="1"/>
</dbReference>
<feature type="domain" description="C2H2-type" evidence="9">
    <location>
        <begin position="484"/>
        <end position="511"/>
    </location>
</feature>
<feature type="compositionally biased region" description="Polar residues" evidence="8">
    <location>
        <begin position="71"/>
        <end position="91"/>
    </location>
</feature>
<feature type="domain" description="C2H2-type" evidence="9">
    <location>
        <begin position="2254"/>
        <end position="2281"/>
    </location>
</feature>
<dbReference type="InterPro" id="IPR036236">
    <property type="entry name" value="Znf_C2H2_sf"/>
</dbReference>
<dbReference type="OrthoDB" id="6077919at2759"/>
<feature type="domain" description="C2H2-type" evidence="9">
    <location>
        <begin position="1489"/>
        <end position="1517"/>
    </location>
</feature>
<dbReference type="PANTHER" id="PTHR24376">
    <property type="entry name" value="ZINC FINGER PROTEIN"/>
    <property type="match status" value="1"/>
</dbReference>
<feature type="domain" description="C2H2-type" evidence="9">
    <location>
        <begin position="3121"/>
        <end position="3149"/>
    </location>
</feature>
<dbReference type="GO" id="GO:0008270">
    <property type="term" value="F:zinc ion binding"/>
    <property type="evidence" value="ECO:0007669"/>
    <property type="project" value="UniProtKB-KW"/>
</dbReference>
<feature type="domain" description="C2H2-type" evidence="9">
    <location>
        <begin position="2131"/>
        <end position="2158"/>
    </location>
</feature>
<feature type="domain" description="C2H2-type" evidence="9">
    <location>
        <begin position="3364"/>
        <end position="3392"/>
    </location>
</feature>
<feature type="domain" description="C2H2-type" evidence="9">
    <location>
        <begin position="194"/>
        <end position="222"/>
    </location>
</feature>
<feature type="domain" description="C2H2-type" evidence="9">
    <location>
        <begin position="595"/>
        <end position="618"/>
    </location>
</feature>
<feature type="domain" description="C2H2-type" evidence="9">
    <location>
        <begin position="1211"/>
        <end position="1233"/>
    </location>
</feature>
<feature type="domain" description="C2H2-type" evidence="9">
    <location>
        <begin position="510"/>
        <end position="538"/>
    </location>
</feature>
<dbReference type="PROSITE" id="PS50157">
    <property type="entry name" value="ZINC_FINGER_C2H2_2"/>
    <property type="match status" value="50"/>
</dbReference>
<evidence type="ECO:0000313" key="10">
    <source>
        <dbReference type="EMBL" id="RLU22611.1"/>
    </source>
</evidence>
<evidence type="ECO:0000256" key="7">
    <source>
        <dbReference type="PROSITE-ProRule" id="PRU00042"/>
    </source>
</evidence>
<feature type="compositionally biased region" description="Basic and acidic residues" evidence="8">
    <location>
        <begin position="780"/>
        <end position="795"/>
    </location>
</feature>
<feature type="domain" description="C2H2-type" evidence="9">
    <location>
        <begin position="1680"/>
        <end position="1708"/>
    </location>
</feature>
<dbReference type="EMBL" id="QOIP01000005">
    <property type="protein sequence ID" value="RLU22611.1"/>
    <property type="molecule type" value="Genomic_DNA"/>
</dbReference>
<feature type="compositionally biased region" description="Basic and acidic residues" evidence="8">
    <location>
        <begin position="1081"/>
        <end position="1100"/>
    </location>
</feature>
<feature type="domain" description="C2H2-type" evidence="9">
    <location>
        <begin position="677"/>
        <end position="704"/>
    </location>
</feature>
<feature type="compositionally biased region" description="Acidic residues" evidence="8">
    <location>
        <begin position="2370"/>
        <end position="2392"/>
    </location>
</feature>
<protein>
    <recommendedName>
        <fullName evidence="9">C2H2-type domain-containing protein</fullName>
    </recommendedName>
</protein>
<feature type="domain" description="C2H2-type" evidence="9">
    <location>
        <begin position="1747"/>
        <end position="1774"/>
    </location>
</feature>
<feature type="domain" description="C2H2-type" evidence="9">
    <location>
        <begin position="335"/>
        <end position="362"/>
    </location>
</feature>
<evidence type="ECO:0000256" key="2">
    <source>
        <dbReference type="ARBA" id="ARBA00022723"/>
    </source>
</evidence>
<evidence type="ECO:0000256" key="3">
    <source>
        <dbReference type="ARBA" id="ARBA00022737"/>
    </source>
</evidence>
<feature type="domain" description="C2H2-type" evidence="9">
    <location>
        <begin position="2843"/>
        <end position="2866"/>
    </location>
</feature>
<evidence type="ECO:0000256" key="1">
    <source>
        <dbReference type="ARBA" id="ARBA00004123"/>
    </source>
</evidence>
<feature type="region of interest" description="Disordered" evidence="8">
    <location>
        <begin position="754"/>
        <end position="795"/>
    </location>
</feature>
<keyword evidence="4 7" id="KW-0863">Zinc-finger</keyword>
<dbReference type="FunFam" id="3.30.160.60:FF:000446">
    <property type="entry name" value="Zinc finger protein"/>
    <property type="match status" value="3"/>
</dbReference>
<feature type="domain" description="C2H2-type" evidence="9">
    <location>
        <begin position="540"/>
        <end position="568"/>
    </location>
</feature>
<feature type="domain" description="C2H2-type" evidence="9">
    <location>
        <begin position="278"/>
        <end position="301"/>
    </location>
</feature>
<proteinExistence type="predicted"/>
<feature type="domain" description="C2H2-type" evidence="9">
    <location>
        <begin position="3505"/>
        <end position="3532"/>
    </location>
</feature>
<feature type="domain" description="C2H2-type" evidence="9">
    <location>
        <begin position="2905"/>
        <end position="2932"/>
    </location>
</feature>
<dbReference type="GO" id="GO:0000978">
    <property type="term" value="F:RNA polymerase II cis-regulatory region sequence-specific DNA binding"/>
    <property type="evidence" value="ECO:0007669"/>
    <property type="project" value="TreeGrafter"/>
</dbReference>
<feature type="domain" description="C2H2-type" evidence="9">
    <location>
        <begin position="3477"/>
        <end position="3504"/>
    </location>
</feature>
<feature type="compositionally biased region" description="Basic and acidic residues" evidence="8">
    <location>
        <begin position="760"/>
        <end position="774"/>
    </location>
</feature>
<feature type="domain" description="C2H2-type" evidence="9">
    <location>
        <begin position="3069"/>
        <end position="3096"/>
    </location>
</feature>
<feature type="domain" description="C2H2-type" evidence="9">
    <location>
        <begin position="3307"/>
        <end position="3330"/>
    </location>
</feature>
<sequence>MKKGEPLRKGPLRFVSILLGSWKSIENNSTKTKSGGVNSTTVQCQNVNRLINVDSSLNTPRVIVKAVKGSDASSDTEPASNMGPSQGADSSSSRKESTEVDEVLENIRNTCPFCEKQFDNARKVERHVRYVHRKPFQCDKCKRTCYTLRALEEHKRIHRPDYFFECKICHVKYKSGDGLKRHYIRMHSDHESRFICEHCGRSYKLKIDLTHHMKRTHVSQLQICRFCGKEVKDVKGHEWRHQKRNREIKYEYPCHLCRKKFHHRSRLDNHLMLHKKGFKCEECGKEYSGTRELMSHKRFKHGQTNISTCVLCQKTFTSISNFYQHVLTHAGIRPYKCDICEEDFTQRSSLLRHRRHHPGPLPPITTPHPQIAELARSYLQKIQSDHIENSMGRWTTVWDGNEYRQVIVEQKWSKRTVLTKPVSPEHFVKERELREEQPTQESQQADDVDRILSNLRGLCPTCNKRFASDQLLEYHVDSVHKRVYTCNLCPKAYAKPYQLKVHKKTHTETYKCTDCGLKFQRLLGLQRHQIRSHSTTEWRFICDYCGKRFRLKSDILVHITNRHSADRQICHICGQSVKYPKSHERTHLQKRNLKFSCHLCQRKFATQTKLDNHLLRMHEEVFHCQECDEECKGQVEFARHKRLHRKRVAEECKICGKMFSRLHLRTHILTHAGLRPYQCDICSVNFTQRSSLMRHRKCHPGPLPPAPPISITQLVQNVLQYNQLDPLSPTFLIVKLEDDYFRIPKSLSVFMMKEPSVEENSSKTESLKADKGDKEDNEEKEGKDSRAQRNKNRIETRKRSKVVCDDFDDLDDAPLDFRKRHGDELWKTRSGKHATSLKKKSHICEICYITFDRKSKLTSHMFKHSNSRPHKCAICSKGFKTGAYLSRHMEIHDEPAQLHACKLCDFKARTKPYLKIHHIRKHTEDYNYSCEQCGKMFKVQSDYTTHMKDHDTESCVCDICGTSYSSKSSLYFHKHYKHKTKVKEFECQSFTQRSPMMLHRKKHPGMHPPPPPIKITNLLHGVQDKIIVNKSVKSERDPLEQNFLVIEKNQQFYLVPMQHPYEYSNMGNGGQAVVESSRLSPEVKKVEPDDDDVSKKPEENLKDELVLSSVQNTSDSENLHPHTCLYCRKSFKRNYNLKRHMLVHGDLTVSPYKCPICNRRFKIEQSFTCHMSLHEGEDRKLYHCADCDFKSQKAVSVKRHQIRRHSNICVFRCHLCVKIFQNAPTFLEHMKVHGPAVCNVCGFWCKDDHHLAQHKLEHQDDQDDERFDHEQLKCEEKYQVDVNATKEECKPEKIDMQQYSNKNLDELNRDLNLLKGKRYLKCPQCREQDHSRKILQADATGCFIVGKDCTPMRLWQYADASGKLRYSLIPASNNVDKIEEDVLNVTSIKVEEPEDQSNGQTTNSCSATAYVDSLTHLHKINIDGYACDRCGMKFPLRSMLNRHKITSNVRSWLRGRYSKAKHSQCLSINARRRARRLKIRKIHSEIRKYACVFCNFRFNRLTTLHAHVKEKHRSSNVTSPKQFNCMICGYECSSETYLNRHVRKHRKKNTTSFACDMCSFECKRSTTLASHLARNHKKAKKEPAKCAKKRRRITKCNFGESPKRTTLISYENDPNLVIKEEVCTEDCSEAAAAVAADVPKRANQKNAGERCDLCDFTCTKKSTLYSHKRRHKVEDVGEVYACNECGFKTSKKSSLYSHIKRKHREPRACSGDAQPELFYCSQCDYKNKNKYELKIHVARKHSDDFKFSCETCGKKFKVKGDLTNHIRFSHREQPVICDVCGKTCLNSNSLVVNGNGHFLYGRESIPMQPWQIVDLDGCLYYAFLPVNRTPKKVKTDQCSLKRENAEASVAHTEDSFVMANNDNVAYTEALNNLYVKIENENASSIGRILVMDEDELHNEEDTKVYACDDCNICFPLMQMLQHHRDTVHERDLKDDAEEVTLYSCDFCSYESTNKSTFNSHISRKHSAKRTGKRMRGKSAAKPQDYSCDACGFKCQSRRQLKEHLERKHGSEYKYDCEYCGKKFKVKGDMRLHVRFKHKEGPIVCDVCGKTCSNSNSLYVHQKWAHFKPKYECEICKRRMVTQENLDQHILRPAVSVLIDAVTKEETRGKAPIAECKQERKFQEKDHIRISLVCDACPKRFKNRYLLKRHRLTHTEIEPRTVELSVKKSTTFTDTVPRNQEALSCVACDFRCNKRSTMIAHLAEKHEGGTVDDDNCAASGKRKQEFTCIVCGLVCARKETLRSHFVRKHTQHYDYSCEYCGKEFKIKGDLTTHTRLNHRESPVMCDVCGKTCRNSHSLYTHQKHAHYKAKYQVDAYNSRGIFIFDKESVVMKKWQIMELNGRSYYAFVPEDDTSLLDESLSGHLEEQMEERLEEDLEEPVEEEHLEEMKEDDVTEMKEELFEEEGSQYDSMEERLYEDDEDENIFNGNFEEQDETDEKPITLNGISEATDDKAVSGDLYQVKVQGSMVTIEKLSSAELDVKTNEYQTEDAYNDDEGEIEYLEEEMLDSPSDNVVVTKAPVKNPSGVLKCRVCSEVFDSSIAFRKHVAWTHKKKVCIKEDGAYICAVCDYRTLKKSSFAVHLERKHETWSRKRSSNTMFPCAACGFVCRSKHSLQSHFIRKHTDRYEHQCDFCPKKFKVKGDLTNHIRFHHKEKPVKCNVCGKLCLNSGSLYVHQKWAHYKPKLTDLLEANEIKIEGVQEAHAFLTSSTSTHAVEISSTESSKENRGIVRSLRFHYACGTCSFPCRTKGSLMKHMQIHKNTCKLCNERFVSPDKLEIHMVMNHGEPKYSCQLCYFVTWNVPDMMEHFATKHLDPLYNNCSVCNKVYQSKVGIQRHMYRHHCSLSIACTICRRIYKSFTALKAHTRLVHLKSGYQCGICKRRVATPASLESHMRRHEAARHSANPDTYICTTCGETFFNKRDLRKHVAIHGGNNPYVCPVCRKAFEKRKIQVQHILTHMNSPLYTCDVCGIKYSRRAALMCHRKLHPGPLGPLPDISVIGIVSEVADPLKVEFSVVQKSFAKNECERTRRKKLSMDHEERIMGQINADLTARESNPRLAEGNRATRRKAMCVECDHCRRKFPKKSNLVEHLKQHRHKCTDCPRTFSLRRYLAAHVEKNHRQQVYECSVCKYKSNNKGTLKNHYIRLHTSNYDYACDTCGKQFKIKKALNHHVKQNHSGAPPIVCDVCGHFSKNLHALKAHMKYRHYKPDDSSVDPLNVVDTSNSEHSLIESIECTPEYNSLPNRIKRHIVKKRNLSKQENHCTKKDTRKQRFNQTRVERRKSELMLECATCGKRFSQKATMIKHMNQHKYQCQSCCQSFSLKRDLKRHVEKAHGPLLYPCSICEYKSNNKCTLKDHFIRKHTSGFQYSCTVCKKQFKIKNDLKQHTNQVHSGEPPIICSICGHACKNVPAIKAHMKYRHYKPAYECKICKRGLTTQENLDQHLIWHERKEKVVCPTCGKTFGQKRDLDLHLRIHQGIRPFSCPVCGKTFPRKTAQEQHILIHTGKRPYICDICGQTFAQKPGLICHRKRHPGPLPPLPVVSIKKIIMDFTQELGIASAQQDKITLDS</sequence>
<feature type="domain" description="C2H2-type" evidence="9">
    <location>
        <begin position="1905"/>
        <end position="1933"/>
    </location>
</feature>
<feature type="domain" description="C2H2-type" evidence="9">
    <location>
        <begin position="2282"/>
        <end position="2310"/>
    </location>
</feature>
<feature type="domain" description="C2H2-type" evidence="9">
    <location>
        <begin position="3283"/>
        <end position="3305"/>
    </location>
</feature>
<reference evidence="10" key="1">
    <citation type="journal article" date="2018" name="Genome Res.">
        <title>The genomic architecture and molecular evolution of ant odorant receptors.</title>
        <authorList>
            <person name="McKenzie S.K."/>
            <person name="Kronauer D.J.C."/>
        </authorList>
    </citation>
    <scope>NUCLEOTIDE SEQUENCE [LARGE SCALE GENOMIC DNA]</scope>
    <source>
        <strain evidence="10">Clonal line C1</strain>
    </source>
</reference>
<feature type="domain" description="C2H2-type" evidence="9">
    <location>
        <begin position="842"/>
        <end position="869"/>
    </location>
</feature>
<feature type="domain" description="C2H2-type" evidence="9">
    <location>
        <begin position="2654"/>
        <end position="2682"/>
    </location>
</feature>
<keyword evidence="3" id="KW-0677">Repeat</keyword>
<feature type="domain" description="C2H2-type" evidence="9">
    <location>
        <begin position="136"/>
        <end position="163"/>
    </location>
</feature>
<name>A0A3L8DQF4_OOCBI</name>
<feature type="domain" description="C2H2-type" evidence="9">
    <location>
        <begin position="3421"/>
        <end position="3448"/>
    </location>
</feature>
<feature type="domain" description="C2H2-type" evidence="9">
    <location>
        <begin position="1122"/>
        <end position="1144"/>
    </location>
</feature>
<dbReference type="Proteomes" id="UP000279307">
    <property type="component" value="Chromosome 5"/>
</dbReference>
<feature type="domain" description="C2H2-type" evidence="9">
    <location>
        <begin position="2933"/>
        <end position="2960"/>
    </location>
</feature>
<reference evidence="10" key="2">
    <citation type="submission" date="2018-07" db="EMBL/GenBank/DDBJ databases">
        <authorList>
            <person name="Mckenzie S.K."/>
            <person name="Kronauer D.J.C."/>
        </authorList>
    </citation>
    <scope>NUCLEOTIDE SEQUENCE</scope>
    <source>
        <strain evidence="10">Clonal line C1</strain>
    </source>
</reference>
<evidence type="ECO:0000256" key="4">
    <source>
        <dbReference type="ARBA" id="ARBA00022771"/>
    </source>
</evidence>
<feature type="domain" description="C2H2-type" evidence="9">
    <location>
        <begin position="1425"/>
        <end position="1444"/>
    </location>
</feature>
<comment type="subcellular location">
    <subcellularLocation>
        <location evidence="1">Nucleus</location>
    </subcellularLocation>
</comment>
<feature type="region of interest" description="Disordered" evidence="8">
    <location>
        <begin position="2363"/>
        <end position="2392"/>
    </location>
</feature>
<feature type="domain" description="C2H2-type" evidence="9">
    <location>
        <begin position="252"/>
        <end position="274"/>
    </location>
</feature>
<dbReference type="PROSITE" id="PS00028">
    <property type="entry name" value="ZINC_FINGER_C2H2_1"/>
    <property type="match status" value="54"/>
</dbReference>